<dbReference type="EMBL" id="AP022610">
    <property type="protein sequence ID" value="BBZ26640.1"/>
    <property type="molecule type" value="Genomic_DNA"/>
</dbReference>
<organism evidence="1 2">
    <name type="scientific">Mycolicibacterium madagascariense</name>
    <dbReference type="NCBI Taxonomy" id="212765"/>
    <lineage>
        <taxon>Bacteria</taxon>
        <taxon>Bacillati</taxon>
        <taxon>Actinomycetota</taxon>
        <taxon>Actinomycetes</taxon>
        <taxon>Mycobacteriales</taxon>
        <taxon>Mycobacteriaceae</taxon>
        <taxon>Mycolicibacterium</taxon>
    </lineage>
</organism>
<name>A0A7I7XBE9_9MYCO</name>
<evidence type="ECO:0000313" key="2">
    <source>
        <dbReference type="Proteomes" id="UP000466517"/>
    </source>
</evidence>
<reference evidence="1 2" key="1">
    <citation type="journal article" date="2019" name="Emerg. Microbes Infect.">
        <title>Comprehensive subspecies identification of 175 nontuberculous mycobacteria species based on 7547 genomic profiles.</title>
        <authorList>
            <person name="Matsumoto Y."/>
            <person name="Kinjo T."/>
            <person name="Motooka D."/>
            <person name="Nabeya D."/>
            <person name="Jung N."/>
            <person name="Uechi K."/>
            <person name="Horii T."/>
            <person name="Iida T."/>
            <person name="Fujita J."/>
            <person name="Nakamura S."/>
        </authorList>
    </citation>
    <scope>NUCLEOTIDE SEQUENCE [LARGE SCALE GENOMIC DNA]</scope>
    <source>
        <strain evidence="1 2">JCM 13574</strain>
    </source>
</reference>
<dbReference type="RefSeq" id="WP_163733189.1">
    <property type="nucleotide sequence ID" value="NZ_AP022610.1"/>
</dbReference>
<sequence>MSGAVPTATRFLVEWYRPDLTPQSTDDLVADLDRATADLSAEGSPVWVLMTLAVPTDEVLYGVFAAHSPDVVQAACIRAGAAPERMSYDVDARITEHFRVGSSGPPPQLAV</sequence>
<protein>
    <recommendedName>
        <fullName evidence="3">DUF4242 domain-containing protein</fullName>
    </recommendedName>
</protein>
<keyword evidence="2" id="KW-1185">Reference proteome</keyword>
<dbReference type="AlphaFoldDB" id="A0A7I7XBE9"/>
<dbReference type="Proteomes" id="UP000466517">
    <property type="component" value="Chromosome"/>
</dbReference>
<proteinExistence type="predicted"/>
<evidence type="ECO:0000313" key="1">
    <source>
        <dbReference type="EMBL" id="BBZ26640.1"/>
    </source>
</evidence>
<gene>
    <name evidence="1" type="ORF">MMAD_09350</name>
</gene>
<accession>A0A7I7XBE9</accession>
<evidence type="ECO:0008006" key="3">
    <source>
        <dbReference type="Google" id="ProtNLM"/>
    </source>
</evidence>
<dbReference type="KEGG" id="mmag:MMAD_09350"/>